<proteinExistence type="predicted"/>
<protein>
    <submittedName>
        <fullName evidence="1">Uncharacterized protein</fullName>
    </submittedName>
</protein>
<evidence type="ECO:0000313" key="1">
    <source>
        <dbReference type="EMBL" id="GMH26507.1"/>
    </source>
</evidence>
<keyword evidence="2" id="KW-1185">Reference proteome</keyword>
<organism evidence="1 2">
    <name type="scientific">Nepenthes gracilis</name>
    <name type="common">Slender pitcher plant</name>
    <dbReference type="NCBI Taxonomy" id="150966"/>
    <lineage>
        <taxon>Eukaryota</taxon>
        <taxon>Viridiplantae</taxon>
        <taxon>Streptophyta</taxon>
        <taxon>Embryophyta</taxon>
        <taxon>Tracheophyta</taxon>
        <taxon>Spermatophyta</taxon>
        <taxon>Magnoliopsida</taxon>
        <taxon>eudicotyledons</taxon>
        <taxon>Gunneridae</taxon>
        <taxon>Pentapetalae</taxon>
        <taxon>Caryophyllales</taxon>
        <taxon>Nepenthaceae</taxon>
        <taxon>Nepenthes</taxon>
    </lineage>
</organism>
<dbReference type="EMBL" id="BSYO01000031">
    <property type="protein sequence ID" value="GMH26507.1"/>
    <property type="molecule type" value="Genomic_DNA"/>
</dbReference>
<dbReference type="AlphaFoldDB" id="A0AAD3TDI4"/>
<sequence>MRIDRPGPDKFLNVSLWSLTVHVVRVWTHDEAMPPKEPGHDSVQALSPVYPDYGALDSSAVSRAFAAAFQLESRD</sequence>
<name>A0AAD3TDI4_NEPGR</name>
<dbReference type="Proteomes" id="UP001279734">
    <property type="component" value="Unassembled WGS sequence"/>
</dbReference>
<comment type="caution">
    <text evidence="1">The sequence shown here is derived from an EMBL/GenBank/DDBJ whole genome shotgun (WGS) entry which is preliminary data.</text>
</comment>
<gene>
    <name evidence="1" type="ORF">Nepgr_028350</name>
</gene>
<reference evidence="1" key="1">
    <citation type="submission" date="2023-05" db="EMBL/GenBank/DDBJ databases">
        <title>Nepenthes gracilis genome sequencing.</title>
        <authorList>
            <person name="Fukushima K."/>
        </authorList>
    </citation>
    <scope>NUCLEOTIDE SEQUENCE</scope>
    <source>
        <strain evidence="1">SING2019-196</strain>
    </source>
</reference>
<accession>A0AAD3TDI4</accession>
<evidence type="ECO:0000313" key="2">
    <source>
        <dbReference type="Proteomes" id="UP001279734"/>
    </source>
</evidence>